<dbReference type="GO" id="GO:0015344">
    <property type="term" value="F:siderophore uptake transmembrane transporter activity"/>
    <property type="evidence" value="ECO:0007669"/>
    <property type="project" value="TreeGrafter"/>
</dbReference>
<evidence type="ECO:0000256" key="9">
    <source>
        <dbReference type="ARBA" id="ARBA00023065"/>
    </source>
</evidence>
<dbReference type="Gene3D" id="2.40.170.20">
    <property type="entry name" value="TonB-dependent receptor, beta-barrel domain"/>
    <property type="match status" value="1"/>
</dbReference>
<evidence type="ECO:0000256" key="1">
    <source>
        <dbReference type="ARBA" id="ARBA00004571"/>
    </source>
</evidence>
<keyword evidence="4 14" id="KW-1134">Transmembrane beta strand</keyword>
<keyword evidence="12 19" id="KW-0675">Receptor</keyword>
<evidence type="ECO:0000259" key="18">
    <source>
        <dbReference type="SMART" id="SM00965"/>
    </source>
</evidence>
<sequence>MQRTAPLFRFRPTPLALAAALALGIAAVQPLTAHAQTAASSQEGARSFSIAAQPLAQALNELARQGDLQLGFPAGLVAGKTAPAVSGNLTPQQALDRLLAGSGLQGSVKDRAVLVRPAVPTTPATSADPAGTVVLPTVSVTAAALEGLPGPYAGGQVARGGKVGLLGNRDVMDTPFSTTQYTAKLVDDQQAQTIGDVLVNDPSVRNTYGRNAGREEFNIRGFTVFNYDVSYNGLYGLSPRNAASLIGVERVEVLRGPSALLNGMAPAGSVGGGINLVPKRAGATPLNRVTASYAEDNQFGVHADFGRRFGADQEWGVRLNVAKRSGDTPINGASERVDALALGLDYQGERVRLEADINYQKRVTHGRSSLLFPPAAGIPIAAAPDNKINFQPSWSYWDAKERAAIVRGELDINSNLTAYGALGAMGYDFDSLQTTSQLQDAQGTLMARPYRLKEAVNTRTAEVGLKGKLQTGSLGHEWVLSTSAYAQDNGLLRQNGSVYASSIYNPADIAKPSISLGDNLPRTGETRMTSVALADTISTADKRWQLTLGARHQEVRTRTFNGTSGLETARYDKSAITPMAAVLFKATPGVSLYANYIEGLSQGSTAPEGTANAGEIFAPSKSRQVELGAKFDTGIFVTTASLFQISRPSSLLDASTTPSTFRMDGEQRNRGLEIVTQGEVQRGLRLLTGVAFTQGKLTKTEDGLNDGRTAPATPKVQINIGSEWDTPFLPGLTLTARALHTSSQYVDVANTQQLPSWNRFDIGARYRFNAGNTPVTLRLTVENLMNKNYWQSAAREGLTTGAPRTVLLSASTEF</sequence>
<dbReference type="EMBL" id="CP058554">
    <property type="protein sequence ID" value="QMV71894.1"/>
    <property type="molecule type" value="Genomic_DNA"/>
</dbReference>
<evidence type="ECO:0000256" key="5">
    <source>
        <dbReference type="ARBA" id="ARBA00022496"/>
    </source>
</evidence>
<dbReference type="PROSITE" id="PS52016">
    <property type="entry name" value="TONB_DEPENDENT_REC_3"/>
    <property type="match status" value="1"/>
</dbReference>
<keyword evidence="11 14" id="KW-0472">Membrane</keyword>
<dbReference type="InterPro" id="IPR010105">
    <property type="entry name" value="TonB_sidphr_rcpt"/>
</dbReference>
<dbReference type="Gene3D" id="2.170.130.10">
    <property type="entry name" value="TonB-dependent receptor, plug domain"/>
    <property type="match status" value="1"/>
</dbReference>
<keyword evidence="8" id="KW-0408">Iron</keyword>
<keyword evidence="7 17" id="KW-0732">Signal</keyword>
<dbReference type="Proteomes" id="UP000515240">
    <property type="component" value="Chromosome"/>
</dbReference>
<dbReference type="Gene3D" id="3.55.50.30">
    <property type="match status" value="1"/>
</dbReference>
<dbReference type="InterPro" id="IPR012910">
    <property type="entry name" value="Plug_dom"/>
</dbReference>
<evidence type="ECO:0000256" key="14">
    <source>
        <dbReference type="PROSITE-ProRule" id="PRU01360"/>
    </source>
</evidence>
<organism evidence="19 20">
    <name type="scientific">Comamonas piscis</name>
    <dbReference type="NCBI Taxonomy" id="1562974"/>
    <lineage>
        <taxon>Bacteria</taxon>
        <taxon>Pseudomonadati</taxon>
        <taxon>Pseudomonadota</taxon>
        <taxon>Betaproteobacteria</taxon>
        <taxon>Burkholderiales</taxon>
        <taxon>Comamonadaceae</taxon>
        <taxon>Comamonas</taxon>
    </lineage>
</organism>
<dbReference type="InterPro" id="IPR036942">
    <property type="entry name" value="Beta-barrel_TonB_sf"/>
</dbReference>
<evidence type="ECO:0000256" key="3">
    <source>
        <dbReference type="ARBA" id="ARBA00022448"/>
    </source>
</evidence>
<keyword evidence="13 14" id="KW-0998">Cell outer membrane</keyword>
<accession>A0A7G5ED19</accession>
<comment type="similarity">
    <text evidence="2 14 16">Belongs to the TonB-dependent receptor family.</text>
</comment>
<dbReference type="Pfam" id="PF07715">
    <property type="entry name" value="Plug"/>
    <property type="match status" value="1"/>
</dbReference>
<evidence type="ECO:0000313" key="19">
    <source>
        <dbReference type="EMBL" id="QMV71894.1"/>
    </source>
</evidence>
<evidence type="ECO:0000256" key="8">
    <source>
        <dbReference type="ARBA" id="ARBA00023004"/>
    </source>
</evidence>
<evidence type="ECO:0000256" key="7">
    <source>
        <dbReference type="ARBA" id="ARBA00022729"/>
    </source>
</evidence>
<dbReference type="CDD" id="cd01347">
    <property type="entry name" value="ligand_gated_channel"/>
    <property type="match status" value="1"/>
</dbReference>
<dbReference type="SMART" id="SM00965">
    <property type="entry name" value="STN"/>
    <property type="match status" value="1"/>
</dbReference>
<keyword evidence="5" id="KW-0410">Iron transport</keyword>
<keyword evidence="10 16" id="KW-0798">TonB box</keyword>
<dbReference type="InterPro" id="IPR011662">
    <property type="entry name" value="Secretin/TonB_short_N"/>
</dbReference>
<proteinExistence type="inferred from homology"/>
<dbReference type="InterPro" id="IPR010917">
    <property type="entry name" value="TonB_rcpt_CS"/>
</dbReference>
<keyword evidence="6 14" id="KW-0812">Transmembrane</keyword>
<evidence type="ECO:0000256" key="13">
    <source>
        <dbReference type="ARBA" id="ARBA00023237"/>
    </source>
</evidence>
<evidence type="ECO:0000256" key="11">
    <source>
        <dbReference type="ARBA" id="ARBA00023136"/>
    </source>
</evidence>
<dbReference type="KEGG" id="cpis:HS961_03075"/>
<dbReference type="AlphaFoldDB" id="A0A7G5ED19"/>
<evidence type="ECO:0000256" key="15">
    <source>
        <dbReference type="PROSITE-ProRule" id="PRU10144"/>
    </source>
</evidence>
<comment type="subcellular location">
    <subcellularLocation>
        <location evidence="1 14">Cell outer membrane</location>
        <topology evidence="1 14">Multi-pass membrane protein</topology>
    </subcellularLocation>
</comment>
<feature type="signal peptide" evidence="17">
    <location>
        <begin position="1"/>
        <end position="35"/>
    </location>
</feature>
<gene>
    <name evidence="19" type="ORF">HS961_03075</name>
</gene>
<evidence type="ECO:0000256" key="16">
    <source>
        <dbReference type="RuleBase" id="RU003357"/>
    </source>
</evidence>
<dbReference type="InterPro" id="IPR037066">
    <property type="entry name" value="Plug_dom_sf"/>
</dbReference>
<evidence type="ECO:0000256" key="4">
    <source>
        <dbReference type="ARBA" id="ARBA00022452"/>
    </source>
</evidence>
<feature type="chain" id="PRO_5028908822" evidence="17">
    <location>
        <begin position="36"/>
        <end position="814"/>
    </location>
</feature>
<dbReference type="GO" id="GO:0015891">
    <property type="term" value="P:siderophore transport"/>
    <property type="evidence" value="ECO:0007669"/>
    <property type="project" value="InterPro"/>
</dbReference>
<dbReference type="InterPro" id="IPR039426">
    <property type="entry name" value="TonB-dep_rcpt-like"/>
</dbReference>
<evidence type="ECO:0000256" key="6">
    <source>
        <dbReference type="ARBA" id="ARBA00022692"/>
    </source>
</evidence>
<dbReference type="Pfam" id="PF07660">
    <property type="entry name" value="STN"/>
    <property type="match status" value="1"/>
</dbReference>
<dbReference type="PANTHER" id="PTHR32552:SF82">
    <property type="entry name" value="FCUA PROTEIN"/>
    <property type="match status" value="1"/>
</dbReference>
<dbReference type="PROSITE" id="PS01156">
    <property type="entry name" value="TONB_DEPENDENT_REC_2"/>
    <property type="match status" value="1"/>
</dbReference>
<dbReference type="GO" id="GO:0038023">
    <property type="term" value="F:signaling receptor activity"/>
    <property type="evidence" value="ECO:0007669"/>
    <property type="project" value="InterPro"/>
</dbReference>
<feature type="short sequence motif" description="TonB C-terminal box" evidence="15">
    <location>
        <begin position="797"/>
        <end position="814"/>
    </location>
</feature>
<dbReference type="NCBIfam" id="TIGR01783">
    <property type="entry name" value="TonB-siderophor"/>
    <property type="match status" value="1"/>
</dbReference>
<protein>
    <submittedName>
        <fullName evidence="19">TonB-dependent receptor</fullName>
    </submittedName>
</protein>
<keyword evidence="3 14" id="KW-0813">Transport</keyword>
<dbReference type="SUPFAM" id="SSF56935">
    <property type="entry name" value="Porins"/>
    <property type="match status" value="1"/>
</dbReference>
<evidence type="ECO:0000256" key="12">
    <source>
        <dbReference type="ARBA" id="ARBA00023170"/>
    </source>
</evidence>
<dbReference type="PANTHER" id="PTHR32552">
    <property type="entry name" value="FERRICHROME IRON RECEPTOR-RELATED"/>
    <property type="match status" value="1"/>
</dbReference>
<evidence type="ECO:0000313" key="20">
    <source>
        <dbReference type="Proteomes" id="UP000515240"/>
    </source>
</evidence>
<dbReference type="GO" id="GO:0009279">
    <property type="term" value="C:cell outer membrane"/>
    <property type="evidence" value="ECO:0007669"/>
    <property type="project" value="UniProtKB-SubCell"/>
</dbReference>
<reference evidence="19 20" key="1">
    <citation type="journal article" date="2020" name="G3 (Bethesda)">
        <title>CeMbio - The Caenorhabditis elegans Microbiome Resource.</title>
        <authorList>
            <person name="Dirksen P."/>
            <person name="Assie A."/>
            <person name="Zimmermann J."/>
            <person name="Zhang F."/>
            <person name="Tietje A.M."/>
            <person name="Marsh S.A."/>
            <person name="Felix M.A."/>
            <person name="Shapira M."/>
            <person name="Kaleta C."/>
            <person name="Schulenburg H."/>
            <person name="Samuel B."/>
        </authorList>
    </citation>
    <scope>NUCLEOTIDE SEQUENCE [LARGE SCALE GENOMIC DNA]</scope>
    <source>
        <strain evidence="19 20">BIGb0172</strain>
    </source>
</reference>
<feature type="domain" description="Secretin/TonB short N-terminal" evidence="18">
    <location>
        <begin position="68"/>
        <end position="118"/>
    </location>
</feature>
<evidence type="ECO:0000256" key="10">
    <source>
        <dbReference type="ARBA" id="ARBA00023077"/>
    </source>
</evidence>
<keyword evidence="20" id="KW-1185">Reference proteome</keyword>
<dbReference type="Pfam" id="PF00593">
    <property type="entry name" value="TonB_dep_Rec_b-barrel"/>
    <property type="match status" value="1"/>
</dbReference>
<evidence type="ECO:0000256" key="17">
    <source>
        <dbReference type="SAM" id="SignalP"/>
    </source>
</evidence>
<name>A0A7G5ED19_9BURK</name>
<dbReference type="InterPro" id="IPR000531">
    <property type="entry name" value="Beta-barrel_TonB"/>
</dbReference>
<dbReference type="RefSeq" id="WP_182326323.1">
    <property type="nucleotide sequence ID" value="NZ_CP058554.1"/>
</dbReference>
<evidence type="ECO:0000256" key="2">
    <source>
        <dbReference type="ARBA" id="ARBA00009810"/>
    </source>
</evidence>
<keyword evidence="9" id="KW-0406">Ion transport</keyword>